<dbReference type="SUPFAM" id="SSF89550">
    <property type="entry name" value="PHP domain-like"/>
    <property type="match status" value="1"/>
</dbReference>
<dbReference type="Gene3D" id="3.20.20.140">
    <property type="entry name" value="Metal-dependent hydrolases"/>
    <property type="match status" value="1"/>
</dbReference>
<dbReference type="PANTHER" id="PTHR42924:SF3">
    <property type="entry name" value="POLYMERASE_HISTIDINOL PHOSPHATASE N-TERMINAL DOMAIN-CONTAINING PROTEIN"/>
    <property type="match status" value="1"/>
</dbReference>
<dbReference type="InterPro" id="IPR052018">
    <property type="entry name" value="PHP_domain"/>
</dbReference>
<dbReference type="InterPro" id="IPR016195">
    <property type="entry name" value="Pol/histidinol_Pase-like"/>
</dbReference>
<sequence length="237" mass="26214">MKISYDFHLHSCLSPCGSDDMTPANIAGMASIIGLKAIALTDHNTCRNCPALTEAAKDYGISVIPGMELCTEEEVHVLCFFSSLNQAMEFDRFVYEKLPDIPNNPMLFGNQLIYNTKDQAEGVLDKLLISAVPISFSDLPGILNGFGGIMIPAHIDKPSNSLISNLGFIPPDSTFKTAELHDLQKKSTFQKSYPYLEGCRILCSSDAHYLNDIHEPVYWIDIPSNNTEEIFRFLSGA</sequence>
<dbReference type="InterPro" id="IPR004013">
    <property type="entry name" value="PHP_dom"/>
</dbReference>
<proteinExistence type="predicted"/>
<evidence type="ECO:0000313" key="3">
    <source>
        <dbReference type="Proteomes" id="UP001652442"/>
    </source>
</evidence>
<dbReference type="CDD" id="cd07432">
    <property type="entry name" value="PHP_HisPPase"/>
    <property type="match status" value="1"/>
</dbReference>
<comment type="caution">
    <text evidence="2">The sequence shown here is derived from an EMBL/GenBank/DDBJ whole genome shotgun (WGS) entry which is preliminary data.</text>
</comment>
<dbReference type="Proteomes" id="UP001652442">
    <property type="component" value="Unassembled WGS sequence"/>
</dbReference>
<dbReference type="InterPro" id="IPR003141">
    <property type="entry name" value="Pol/His_phosphatase_N"/>
</dbReference>
<dbReference type="SMART" id="SM00481">
    <property type="entry name" value="POLIIIAc"/>
    <property type="match status" value="1"/>
</dbReference>
<dbReference type="RefSeq" id="WP_158424153.1">
    <property type="nucleotide sequence ID" value="NZ_JAOQJQ010000001.1"/>
</dbReference>
<evidence type="ECO:0000313" key="2">
    <source>
        <dbReference type="EMBL" id="MCU6761316.1"/>
    </source>
</evidence>
<keyword evidence="3" id="KW-1185">Reference proteome</keyword>
<dbReference type="EMBL" id="JAOQJQ010000001">
    <property type="protein sequence ID" value="MCU6761316.1"/>
    <property type="molecule type" value="Genomic_DNA"/>
</dbReference>
<gene>
    <name evidence="2" type="ORF">OCV88_03050</name>
</gene>
<evidence type="ECO:0000259" key="1">
    <source>
        <dbReference type="SMART" id="SM00481"/>
    </source>
</evidence>
<organism evidence="2 3">
    <name type="scientific">Brotonthovivens ammoniilytica</name>
    <dbReference type="NCBI Taxonomy" id="2981725"/>
    <lineage>
        <taxon>Bacteria</taxon>
        <taxon>Bacillati</taxon>
        <taxon>Bacillota</taxon>
        <taxon>Clostridia</taxon>
        <taxon>Lachnospirales</taxon>
        <taxon>Lachnospiraceae</taxon>
        <taxon>Brotonthovivens</taxon>
    </lineage>
</organism>
<dbReference type="PANTHER" id="PTHR42924">
    <property type="entry name" value="EXONUCLEASE"/>
    <property type="match status" value="1"/>
</dbReference>
<name>A0ABT2TGP4_9FIRM</name>
<protein>
    <submittedName>
        <fullName evidence="2">PHP domain-containing protein</fullName>
    </submittedName>
</protein>
<dbReference type="Pfam" id="PF02811">
    <property type="entry name" value="PHP"/>
    <property type="match status" value="1"/>
</dbReference>
<reference evidence="2 3" key="1">
    <citation type="journal article" date="2021" name="ISME Commun">
        <title>Automated analysis of genomic sequences facilitates high-throughput and comprehensive description of bacteria.</title>
        <authorList>
            <person name="Hitch T.C.A."/>
        </authorList>
    </citation>
    <scope>NUCLEOTIDE SEQUENCE [LARGE SCALE GENOMIC DNA]</scope>
    <source>
        <strain evidence="2 3">Sanger_109</strain>
    </source>
</reference>
<feature type="domain" description="Polymerase/histidinol phosphatase N-terminal" evidence="1">
    <location>
        <begin position="5"/>
        <end position="73"/>
    </location>
</feature>
<accession>A0ABT2TGP4</accession>